<evidence type="ECO:0000313" key="4">
    <source>
        <dbReference type="EMBL" id="MPC19513.1"/>
    </source>
</evidence>
<dbReference type="GO" id="GO:0006606">
    <property type="term" value="P:protein import into nucleus"/>
    <property type="evidence" value="ECO:0007669"/>
    <property type="project" value="TreeGrafter"/>
</dbReference>
<dbReference type="InterPro" id="IPR016024">
    <property type="entry name" value="ARM-type_fold"/>
</dbReference>
<comment type="caution">
    <text evidence="4">The sequence shown here is derived from an EMBL/GenBank/DDBJ whole genome shotgun (WGS) entry which is preliminary data.</text>
</comment>
<comment type="similarity">
    <text evidence="1">Belongs to the nuclear import and ribosome assembly adapter family.</text>
</comment>
<reference evidence="4 5" key="1">
    <citation type="submission" date="2019-05" db="EMBL/GenBank/DDBJ databases">
        <title>Another draft genome of Portunus trituberculatus and its Hox gene families provides insights of decapod evolution.</title>
        <authorList>
            <person name="Jeong J.-H."/>
            <person name="Song I."/>
            <person name="Kim S."/>
            <person name="Choi T."/>
            <person name="Kim D."/>
            <person name="Ryu S."/>
            <person name="Kim W."/>
        </authorList>
    </citation>
    <scope>NUCLEOTIDE SEQUENCE [LARGE SCALE GENOMIC DNA]</scope>
    <source>
        <tissue evidence="4">Muscle</tissue>
    </source>
</reference>
<evidence type="ECO:0000256" key="3">
    <source>
        <dbReference type="SAM" id="MobiDB-lite"/>
    </source>
</evidence>
<evidence type="ECO:0000256" key="1">
    <source>
        <dbReference type="ARBA" id="ARBA00049983"/>
    </source>
</evidence>
<feature type="compositionally biased region" description="Basic and acidic residues" evidence="3">
    <location>
        <begin position="1"/>
        <end position="10"/>
    </location>
</feature>
<feature type="region of interest" description="Disordered" evidence="3">
    <location>
        <begin position="1"/>
        <end position="65"/>
    </location>
</feature>
<proteinExistence type="inferred from homology"/>
<keyword evidence="5" id="KW-1185">Reference proteome</keyword>
<dbReference type="AlphaFoldDB" id="A0A5B7DE16"/>
<feature type="compositionally biased region" description="Polar residues" evidence="3">
    <location>
        <begin position="40"/>
        <end position="49"/>
    </location>
</feature>
<dbReference type="InterPro" id="IPR052616">
    <property type="entry name" value="SYO1-like"/>
</dbReference>
<dbReference type="InterPro" id="IPR011989">
    <property type="entry name" value="ARM-like"/>
</dbReference>
<dbReference type="PROSITE" id="PS50077">
    <property type="entry name" value="HEAT_REPEAT"/>
    <property type="match status" value="1"/>
</dbReference>
<evidence type="ECO:0000313" key="5">
    <source>
        <dbReference type="Proteomes" id="UP000324222"/>
    </source>
</evidence>
<feature type="compositionally biased region" description="Polar residues" evidence="3">
    <location>
        <begin position="11"/>
        <end position="26"/>
    </location>
</feature>
<dbReference type="Proteomes" id="UP000324222">
    <property type="component" value="Unassembled WGS sequence"/>
</dbReference>
<feature type="repeat" description="HEAT" evidence="2">
    <location>
        <begin position="104"/>
        <end position="142"/>
    </location>
</feature>
<dbReference type="Gene3D" id="1.25.10.10">
    <property type="entry name" value="Leucine-rich Repeat Variant"/>
    <property type="match status" value="1"/>
</dbReference>
<evidence type="ECO:0000256" key="2">
    <source>
        <dbReference type="PROSITE-ProRule" id="PRU00103"/>
    </source>
</evidence>
<dbReference type="SUPFAM" id="SSF48371">
    <property type="entry name" value="ARM repeat"/>
    <property type="match status" value="1"/>
</dbReference>
<dbReference type="GO" id="GO:0051082">
    <property type="term" value="F:unfolded protein binding"/>
    <property type="evidence" value="ECO:0007669"/>
    <property type="project" value="TreeGrafter"/>
</dbReference>
<dbReference type="GO" id="GO:0042273">
    <property type="term" value="P:ribosomal large subunit biogenesis"/>
    <property type="evidence" value="ECO:0007669"/>
    <property type="project" value="TreeGrafter"/>
</dbReference>
<name>A0A5B7DE16_PORTR</name>
<sequence>MKNEDQDQSHPKSQNTSAWATGQTGSMGKVKQRRQRGQRYNPTGVTQNGEGRAEGQARSPAGGLRVVEEKITNALPEERTCGLNILATLALEENGPASVVKTSLVSKVSALLRDPSAEVRLAAAGALRNISAGGSDEVVEAMVQQDVLGPLADLLAVYRESWSPATTDLGQEIPRDADPVSNTFVHATHLLWNLWWVGAICL</sequence>
<dbReference type="InterPro" id="IPR021133">
    <property type="entry name" value="HEAT_type_2"/>
</dbReference>
<dbReference type="PANTHER" id="PTHR13347">
    <property type="entry name" value="HEAT REPEAT-CONTAINING PROTEIN 3"/>
    <property type="match status" value="1"/>
</dbReference>
<organism evidence="4 5">
    <name type="scientific">Portunus trituberculatus</name>
    <name type="common">Swimming crab</name>
    <name type="synonym">Neptunus trituberculatus</name>
    <dbReference type="NCBI Taxonomy" id="210409"/>
    <lineage>
        <taxon>Eukaryota</taxon>
        <taxon>Metazoa</taxon>
        <taxon>Ecdysozoa</taxon>
        <taxon>Arthropoda</taxon>
        <taxon>Crustacea</taxon>
        <taxon>Multicrustacea</taxon>
        <taxon>Malacostraca</taxon>
        <taxon>Eumalacostraca</taxon>
        <taxon>Eucarida</taxon>
        <taxon>Decapoda</taxon>
        <taxon>Pleocyemata</taxon>
        <taxon>Brachyura</taxon>
        <taxon>Eubrachyura</taxon>
        <taxon>Portunoidea</taxon>
        <taxon>Portunidae</taxon>
        <taxon>Portuninae</taxon>
        <taxon>Portunus</taxon>
    </lineage>
</organism>
<dbReference type="EMBL" id="VSRR010000775">
    <property type="protein sequence ID" value="MPC19513.1"/>
    <property type="molecule type" value="Genomic_DNA"/>
</dbReference>
<accession>A0A5B7DE16</accession>
<gene>
    <name evidence="4" type="primary">HEATR3</name>
    <name evidence="4" type="ORF">E2C01_012429</name>
</gene>
<dbReference type="PANTHER" id="PTHR13347:SF1">
    <property type="entry name" value="HEAT REPEAT-CONTAINING PROTEIN 3"/>
    <property type="match status" value="1"/>
</dbReference>
<protein>
    <submittedName>
        <fullName evidence="4">HEAT repeat-containing protein 3</fullName>
    </submittedName>
</protein>